<gene>
    <name evidence="5" type="ORF">GCM10012280_56090</name>
</gene>
<organism evidence="5 6">
    <name type="scientific">Wenjunlia tyrosinilytica</name>
    <dbReference type="NCBI Taxonomy" id="1544741"/>
    <lineage>
        <taxon>Bacteria</taxon>
        <taxon>Bacillati</taxon>
        <taxon>Actinomycetota</taxon>
        <taxon>Actinomycetes</taxon>
        <taxon>Kitasatosporales</taxon>
        <taxon>Streptomycetaceae</taxon>
        <taxon>Wenjunlia</taxon>
    </lineage>
</organism>
<dbReference type="GO" id="GO:0097367">
    <property type="term" value="F:carbohydrate derivative binding"/>
    <property type="evidence" value="ECO:0007669"/>
    <property type="project" value="InterPro"/>
</dbReference>
<keyword evidence="2" id="KW-0238">DNA-binding</keyword>
<dbReference type="Pfam" id="PF01418">
    <property type="entry name" value="HTH_6"/>
    <property type="match status" value="1"/>
</dbReference>
<dbReference type="SUPFAM" id="SSF53697">
    <property type="entry name" value="SIS domain"/>
    <property type="match status" value="1"/>
</dbReference>
<dbReference type="GO" id="GO:0003677">
    <property type="term" value="F:DNA binding"/>
    <property type="evidence" value="ECO:0007669"/>
    <property type="project" value="UniProtKB-KW"/>
</dbReference>
<evidence type="ECO:0000313" key="5">
    <source>
        <dbReference type="EMBL" id="GGO96488.1"/>
    </source>
</evidence>
<comment type="caution">
    <text evidence="5">The sequence shown here is derived from an EMBL/GenBank/DDBJ whole genome shotgun (WGS) entry which is preliminary data.</text>
</comment>
<dbReference type="InterPro" id="IPR036388">
    <property type="entry name" value="WH-like_DNA-bd_sf"/>
</dbReference>
<dbReference type="InterPro" id="IPR001347">
    <property type="entry name" value="SIS_dom"/>
</dbReference>
<dbReference type="PANTHER" id="PTHR30514">
    <property type="entry name" value="GLUCOKINASE"/>
    <property type="match status" value="1"/>
</dbReference>
<dbReference type="GO" id="GO:1901135">
    <property type="term" value="P:carbohydrate derivative metabolic process"/>
    <property type="evidence" value="ECO:0007669"/>
    <property type="project" value="InterPro"/>
</dbReference>
<accession>A0A918E0A5</accession>
<dbReference type="EMBL" id="BMMS01000029">
    <property type="protein sequence ID" value="GGO96488.1"/>
    <property type="molecule type" value="Genomic_DNA"/>
</dbReference>
<dbReference type="InterPro" id="IPR046348">
    <property type="entry name" value="SIS_dom_sf"/>
</dbReference>
<keyword evidence="6" id="KW-1185">Reference proteome</keyword>
<dbReference type="InterPro" id="IPR047640">
    <property type="entry name" value="RpiR-like"/>
</dbReference>
<evidence type="ECO:0000256" key="2">
    <source>
        <dbReference type="ARBA" id="ARBA00023125"/>
    </source>
</evidence>
<reference evidence="5" key="2">
    <citation type="submission" date="2020-09" db="EMBL/GenBank/DDBJ databases">
        <authorList>
            <person name="Sun Q."/>
            <person name="Zhou Y."/>
        </authorList>
    </citation>
    <scope>NUCLEOTIDE SEQUENCE</scope>
    <source>
        <strain evidence="5">CGMCC 4.7201</strain>
    </source>
</reference>
<dbReference type="Proteomes" id="UP000641932">
    <property type="component" value="Unassembled WGS sequence"/>
</dbReference>
<feature type="domain" description="HTH rpiR-type" evidence="4">
    <location>
        <begin position="4"/>
        <end position="80"/>
    </location>
</feature>
<dbReference type="RefSeq" id="WP_189134610.1">
    <property type="nucleotide sequence ID" value="NZ_BMMS01000029.1"/>
</dbReference>
<evidence type="ECO:0000256" key="3">
    <source>
        <dbReference type="ARBA" id="ARBA00023163"/>
    </source>
</evidence>
<protein>
    <submittedName>
        <fullName evidence="5">RpiR family transcriptional regulator</fullName>
    </submittedName>
</protein>
<dbReference type="PROSITE" id="PS51071">
    <property type="entry name" value="HTH_RPIR"/>
    <property type="match status" value="1"/>
</dbReference>
<dbReference type="AlphaFoldDB" id="A0A918E0A5"/>
<keyword evidence="3" id="KW-0804">Transcription</keyword>
<dbReference type="GO" id="GO:0003700">
    <property type="term" value="F:DNA-binding transcription factor activity"/>
    <property type="evidence" value="ECO:0007669"/>
    <property type="project" value="InterPro"/>
</dbReference>
<dbReference type="PANTHER" id="PTHR30514:SF18">
    <property type="entry name" value="RPIR-FAMILY TRANSCRIPTIONAL REGULATOR"/>
    <property type="match status" value="1"/>
</dbReference>
<dbReference type="CDD" id="cd05013">
    <property type="entry name" value="SIS_RpiR"/>
    <property type="match status" value="1"/>
</dbReference>
<name>A0A918E0A5_9ACTN</name>
<dbReference type="SUPFAM" id="SSF46689">
    <property type="entry name" value="Homeodomain-like"/>
    <property type="match status" value="1"/>
</dbReference>
<evidence type="ECO:0000313" key="6">
    <source>
        <dbReference type="Proteomes" id="UP000641932"/>
    </source>
</evidence>
<dbReference type="InterPro" id="IPR000281">
    <property type="entry name" value="HTH_RpiR"/>
</dbReference>
<evidence type="ECO:0000259" key="4">
    <source>
        <dbReference type="PROSITE" id="PS51071"/>
    </source>
</evidence>
<evidence type="ECO:0000256" key="1">
    <source>
        <dbReference type="ARBA" id="ARBA00023015"/>
    </source>
</evidence>
<proteinExistence type="predicted"/>
<sequence length="278" mass="29389">MAEGPIAERLTEAYSALPEGERAIVRVLLDDYPYAALESLRSLAARASVSPPTATRLFARLGWDGYADFQKAIRSEAREEDRSRLRQFVSGGSAAPSTFEQAADTLRSGLSGTLGSVSEPVLTAVAELLMGSGAVWTIGGPLSELAAEYLARQLAGLRPGVSRVPGPPQARARTMVDIGPRHTIVAYDFRRYSAATARFVAEARKRGAHVVLVTDAWDAPPAPHADHLIALPREAAGPIAPLTYEIAVTELVLVGCAGAAPGSADRLDEVEALTHTLG</sequence>
<keyword evidence="1" id="KW-0805">Transcription regulation</keyword>
<dbReference type="Gene3D" id="1.10.10.10">
    <property type="entry name" value="Winged helix-like DNA-binding domain superfamily/Winged helix DNA-binding domain"/>
    <property type="match status" value="1"/>
</dbReference>
<dbReference type="Pfam" id="PF01380">
    <property type="entry name" value="SIS"/>
    <property type="match status" value="1"/>
</dbReference>
<dbReference type="InterPro" id="IPR009057">
    <property type="entry name" value="Homeodomain-like_sf"/>
</dbReference>
<reference evidence="5" key="1">
    <citation type="journal article" date="2014" name="Int. J. Syst. Evol. Microbiol.">
        <title>Complete genome sequence of Corynebacterium casei LMG S-19264T (=DSM 44701T), isolated from a smear-ripened cheese.</title>
        <authorList>
            <consortium name="US DOE Joint Genome Institute (JGI-PGF)"/>
            <person name="Walter F."/>
            <person name="Albersmeier A."/>
            <person name="Kalinowski J."/>
            <person name="Ruckert C."/>
        </authorList>
    </citation>
    <scope>NUCLEOTIDE SEQUENCE</scope>
    <source>
        <strain evidence="5">CGMCC 4.7201</strain>
    </source>
</reference>
<dbReference type="InterPro" id="IPR035472">
    <property type="entry name" value="RpiR-like_SIS"/>
</dbReference>
<dbReference type="Gene3D" id="3.40.50.10490">
    <property type="entry name" value="Glucose-6-phosphate isomerase like protein, domain 1"/>
    <property type="match status" value="1"/>
</dbReference>